<name>J9FJU1_9ZZZZ</name>
<evidence type="ECO:0000256" key="1">
    <source>
        <dbReference type="SAM" id="Phobius"/>
    </source>
</evidence>
<gene>
    <name evidence="2" type="ORF">EVA_16728</name>
</gene>
<feature type="transmembrane region" description="Helical" evidence="1">
    <location>
        <begin position="25"/>
        <end position="45"/>
    </location>
</feature>
<organism evidence="2">
    <name type="scientific">gut metagenome</name>
    <dbReference type="NCBI Taxonomy" id="749906"/>
    <lineage>
        <taxon>unclassified sequences</taxon>
        <taxon>metagenomes</taxon>
        <taxon>organismal metagenomes</taxon>
    </lineage>
</organism>
<keyword evidence="1" id="KW-1133">Transmembrane helix</keyword>
<comment type="caution">
    <text evidence="2">The sequence shown here is derived from an EMBL/GenBank/DDBJ whole genome shotgun (WGS) entry which is preliminary data.</text>
</comment>
<keyword evidence="1" id="KW-0812">Transmembrane</keyword>
<evidence type="ECO:0000313" key="2">
    <source>
        <dbReference type="EMBL" id="EJW95166.1"/>
    </source>
</evidence>
<dbReference type="EMBL" id="AMCI01005958">
    <property type="protein sequence ID" value="EJW95166.1"/>
    <property type="molecule type" value="Genomic_DNA"/>
</dbReference>
<sequence>PDVENKWTEIGAAYLADGVREFNTYPTVSLGWCMFLGMAMLNSGMKTGNTTVMRHNYTKAYANSMVMIAWTNTSSKTYCT</sequence>
<protein>
    <submittedName>
        <fullName evidence="2">Uncharacterized protein</fullName>
    </submittedName>
</protein>
<keyword evidence="1" id="KW-0472">Membrane</keyword>
<reference evidence="2" key="1">
    <citation type="journal article" date="2012" name="PLoS ONE">
        <title>Gene sets for utilization of primary and secondary nutrition supplies in the distal gut of endangered iberian lynx.</title>
        <authorList>
            <person name="Alcaide M."/>
            <person name="Messina E."/>
            <person name="Richter M."/>
            <person name="Bargiela R."/>
            <person name="Peplies J."/>
            <person name="Huws S.A."/>
            <person name="Newbold C.J."/>
            <person name="Golyshin P.N."/>
            <person name="Simon M.A."/>
            <person name="Lopez G."/>
            <person name="Yakimov M.M."/>
            <person name="Ferrer M."/>
        </authorList>
    </citation>
    <scope>NUCLEOTIDE SEQUENCE</scope>
</reference>
<proteinExistence type="predicted"/>
<dbReference type="AlphaFoldDB" id="J9FJU1"/>
<feature type="non-terminal residue" evidence="2">
    <location>
        <position position="1"/>
    </location>
</feature>
<accession>J9FJU1</accession>